<evidence type="ECO:0008006" key="3">
    <source>
        <dbReference type="Google" id="ProtNLM"/>
    </source>
</evidence>
<sequence>MPTLIGSRCETIQSNKMIQLDLKVNDDELNGGQTMTKSFVLNEEQVASLVDDMDRIRQQLFRSVNA</sequence>
<name>A0A9Q0RPN1_BLOTA</name>
<accession>A0A9Q0RPN1</accession>
<dbReference type="EMBL" id="JAPWDV010000002">
    <property type="protein sequence ID" value="KAJ6220991.1"/>
    <property type="molecule type" value="Genomic_DNA"/>
</dbReference>
<proteinExistence type="predicted"/>
<evidence type="ECO:0000313" key="1">
    <source>
        <dbReference type="EMBL" id="KAJ6220991.1"/>
    </source>
</evidence>
<keyword evidence="2" id="KW-1185">Reference proteome</keyword>
<comment type="caution">
    <text evidence="1">The sequence shown here is derived from an EMBL/GenBank/DDBJ whole genome shotgun (WGS) entry which is preliminary data.</text>
</comment>
<reference evidence="1" key="1">
    <citation type="submission" date="2022-12" db="EMBL/GenBank/DDBJ databases">
        <title>Genome assemblies of Blomia tropicalis.</title>
        <authorList>
            <person name="Cui Y."/>
        </authorList>
    </citation>
    <scope>NUCLEOTIDE SEQUENCE</scope>
    <source>
        <tissue evidence="1">Adult mites</tissue>
    </source>
</reference>
<dbReference type="Proteomes" id="UP001142055">
    <property type="component" value="Chromosome 2"/>
</dbReference>
<dbReference type="AlphaFoldDB" id="A0A9Q0RPN1"/>
<gene>
    <name evidence="1" type="ORF">RDWZM_006803</name>
</gene>
<evidence type="ECO:0000313" key="2">
    <source>
        <dbReference type="Proteomes" id="UP001142055"/>
    </source>
</evidence>
<protein>
    <recommendedName>
        <fullName evidence="3">COMM domain-containing protein</fullName>
    </recommendedName>
</protein>
<organism evidence="1 2">
    <name type="scientific">Blomia tropicalis</name>
    <name type="common">Mite</name>
    <dbReference type="NCBI Taxonomy" id="40697"/>
    <lineage>
        <taxon>Eukaryota</taxon>
        <taxon>Metazoa</taxon>
        <taxon>Ecdysozoa</taxon>
        <taxon>Arthropoda</taxon>
        <taxon>Chelicerata</taxon>
        <taxon>Arachnida</taxon>
        <taxon>Acari</taxon>
        <taxon>Acariformes</taxon>
        <taxon>Sarcoptiformes</taxon>
        <taxon>Astigmata</taxon>
        <taxon>Glycyphagoidea</taxon>
        <taxon>Echimyopodidae</taxon>
        <taxon>Blomia</taxon>
    </lineage>
</organism>